<dbReference type="EMBL" id="CM004481">
    <property type="protein sequence ID" value="OCT65686.1"/>
    <property type="molecule type" value="Genomic_DNA"/>
</dbReference>
<dbReference type="Proteomes" id="UP000694892">
    <property type="component" value="Chromosome 8S"/>
</dbReference>
<proteinExistence type="predicted"/>
<organism evidence="1 2">
    <name type="scientific">Xenopus laevis</name>
    <name type="common">African clawed frog</name>
    <dbReference type="NCBI Taxonomy" id="8355"/>
    <lineage>
        <taxon>Eukaryota</taxon>
        <taxon>Metazoa</taxon>
        <taxon>Chordata</taxon>
        <taxon>Craniata</taxon>
        <taxon>Vertebrata</taxon>
        <taxon>Euteleostomi</taxon>
        <taxon>Amphibia</taxon>
        <taxon>Batrachia</taxon>
        <taxon>Anura</taxon>
        <taxon>Pipoidea</taxon>
        <taxon>Pipidae</taxon>
        <taxon>Xenopodinae</taxon>
        <taxon>Xenopus</taxon>
        <taxon>Xenopus</taxon>
    </lineage>
</organism>
<evidence type="ECO:0000313" key="2">
    <source>
        <dbReference type="Proteomes" id="UP000694892"/>
    </source>
</evidence>
<gene>
    <name evidence="1" type="ORF">XELAEV_18041924mg</name>
</gene>
<name>A0A974H618_XENLA</name>
<reference evidence="2" key="1">
    <citation type="journal article" date="2016" name="Nature">
        <title>Genome evolution in the allotetraploid frog Xenopus laevis.</title>
        <authorList>
            <person name="Session A.M."/>
            <person name="Uno Y."/>
            <person name="Kwon T."/>
            <person name="Chapman J.A."/>
            <person name="Toyoda A."/>
            <person name="Takahashi S."/>
            <person name="Fukui A."/>
            <person name="Hikosaka A."/>
            <person name="Suzuki A."/>
            <person name="Kondo M."/>
            <person name="van Heeringen S.J."/>
            <person name="Quigley I."/>
            <person name="Heinz S."/>
            <person name="Ogino H."/>
            <person name="Ochi H."/>
            <person name="Hellsten U."/>
            <person name="Lyons J.B."/>
            <person name="Simakov O."/>
            <person name="Putnam N."/>
            <person name="Stites J."/>
            <person name="Kuroki Y."/>
            <person name="Tanaka T."/>
            <person name="Michiue T."/>
            <person name="Watanabe M."/>
            <person name="Bogdanovic O."/>
            <person name="Lister R."/>
            <person name="Georgiou G."/>
            <person name="Paranjpe S.S."/>
            <person name="van Kruijsbergen I."/>
            <person name="Shu S."/>
            <person name="Carlson J."/>
            <person name="Kinoshita T."/>
            <person name="Ohta Y."/>
            <person name="Mawaribuchi S."/>
            <person name="Jenkins J."/>
            <person name="Grimwood J."/>
            <person name="Schmutz J."/>
            <person name="Mitros T."/>
            <person name="Mozaffari S.V."/>
            <person name="Suzuki Y."/>
            <person name="Haramoto Y."/>
            <person name="Yamamoto T.S."/>
            <person name="Takagi C."/>
            <person name="Heald R."/>
            <person name="Miller K."/>
            <person name="Haudenschild C."/>
            <person name="Kitzman J."/>
            <person name="Nakayama T."/>
            <person name="Izutsu Y."/>
            <person name="Robert J."/>
            <person name="Fortriede J."/>
            <person name="Burns K."/>
            <person name="Lotay V."/>
            <person name="Karimi K."/>
            <person name="Yasuoka Y."/>
            <person name="Dichmann D.S."/>
            <person name="Flajnik M.F."/>
            <person name="Houston D.W."/>
            <person name="Shendure J."/>
            <person name="DuPasquier L."/>
            <person name="Vize P.D."/>
            <person name="Zorn A.M."/>
            <person name="Ito M."/>
            <person name="Marcotte E.M."/>
            <person name="Wallingford J.B."/>
            <person name="Ito Y."/>
            <person name="Asashima M."/>
            <person name="Ueno N."/>
            <person name="Matsuda Y."/>
            <person name="Veenstra G.J."/>
            <person name="Fujiyama A."/>
            <person name="Harland R.M."/>
            <person name="Taira M."/>
            <person name="Rokhsar D.S."/>
        </authorList>
    </citation>
    <scope>NUCLEOTIDE SEQUENCE [LARGE SCALE GENOMIC DNA]</scope>
    <source>
        <strain evidence="2">J</strain>
    </source>
</reference>
<accession>A0A974H618</accession>
<evidence type="ECO:0000313" key="1">
    <source>
        <dbReference type="EMBL" id="OCT65686.1"/>
    </source>
</evidence>
<dbReference type="AlphaFoldDB" id="A0A974H618"/>
<protein>
    <submittedName>
        <fullName evidence="1">Uncharacterized protein</fullName>
    </submittedName>
</protein>
<sequence length="147" mass="16514">MPFNKRTLRPQSSWGRGDHSSWHVGTYQCLPSQNEGVCGYNGNKPRTKHESQETTLEQTELIHVQPGCLIPYPIMAPKAETSTQGQLSDLCRLSLSLEDELLVLHRRTSTLQHRTAATYMTICKARQRGMTPQHGSIVLGECLILVE</sequence>